<feature type="region of interest" description="Disordered" evidence="1">
    <location>
        <begin position="85"/>
        <end position="149"/>
    </location>
</feature>
<keyword evidence="3" id="KW-1185">Reference proteome</keyword>
<feature type="compositionally biased region" description="Pro residues" evidence="1">
    <location>
        <begin position="90"/>
        <end position="99"/>
    </location>
</feature>
<dbReference type="EMBL" id="SDMP01000004">
    <property type="protein sequence ID" value="RYR61172.1"/>
    <property type="molecule type" value="Genomic_DNA"/>
</dbReference>
<evidence type="ECO:0000313" key="3">
    <source>
        <dbReference type="Proteomes" id="UP000289738"/>
    </source>
</evidence>
<accession>A0A445DDF8</accession>
<organism evidence="2 3">
    <name type="scientific">Arachis hypogaea</name>
    <name type="common">Peanut</name>
    <dbReference type="NCBI Taxonomy" id="3818"/>
    <lineage>
        <taxon>Eukaryota</taxon>
        <taxon>Viridiplantae</taxon>
        <taxon>Streptophyta</taxon>
        <taxon>Embryophyta</taxon>
        <taxon>Tracheophyta</taxon>
        <taxon>Spermatophyta</taxon>
        <taxon>Magnoliopsida</taxon>
        <taxon>eudicotyledons</taxon>
        <taxon>Gunneridae</taxon>
        <taxon>Pentapetalae</taxon>
        <taxon>rosids</taxon>
        <taxon>fabids</taxon>
        <taxon>Fabales</taxon>
        <taxon>Fabaceae</taxon>
        <taxon>Papilionoideae</taxon>
        <taxon>50 kb inversion clade</taxon>
        <taxon>dalbergioids sensu lato</taxon>
        <taxon>Dalbergieae</taxon>
        <taxon>Pterocarpus clade</taxon>
        <taxon>Arachis</taxon>
    </lineage>
</organism>
<comment type="caution">
    <text evidence="2">The sequence shown here is derived from an EMBL/GenBank/DDBJ whole genome shotgun (WGS) entry which is preliminary data.</text>
</comment>
<sequence length="149" mass="16640">MEKVGVDGKHKLADKGFASVFESHLRELNAPFMRLLIRKHYGKVLYNEIAENGCLLYQLFLKGRTIEFFLALSTASSTTLLFPIATAATTPPPPPSPPPDAEEVAGTPLATTASHWQKAQSRRKMSLPRRTPAGTDEEQDEDYKKEQQR</sequence>
<protein>
    <submittedName>
        <fullName evidence="2">Uncharacterized protein</fullName>
    </submittedName>
</protein>
<dbReference type="Proteomes" id="UP000289738">
    <property type="component" value="Chromosome A04"/>
</dbReference>
<evidence type="ECO:0000313" key="2">
    <source>
        <dbReference type="EMBL" id="RYR61172.1"/>
    </source>
</evidence>
<reference evidence="2 3" key="1">
    <citation type="submission" date="2019-01" db="EMBL/GenBank/DDBJ databases">
        <title>Sequencing of cultivated peanut Arachis hypogaea provides insights into genome evolution and oil improvement.</title>
        <authorList>
            <person name="Chen X."/>
        </authorList>
    </citation>
    <scope>NUCLEOTIDE SEQUENCE [LARGE SCALE GENOMIC DNA]</scope>
    <source>
        <strain evidence="3">cv. Fuhuasheng</strain>
        <tissue evidence="2">Leaves</tissue>
    </source>
</reference>
<feature type="compositionally biased region" description="Polar residues" evidence="1">
    <location>
        <begin position="109"/>
        <end position="119"/>
    </location>
</feature>
<proteinExistence type="predicted"/>
<dbReference type="AlphaFoldDB" id="A0A445DDF8"/>
<name>A0A445DDF8_ARAHY</name>
<gene>
    <name evidence="2" type="ORF">Ahy_A04g018304</name>
</gene>
<evidence type="ECO:0000256" key="1">
    <source>
        <dbReference type="SAM" id="MobiDB-lite"/>
    </source>
</evidence>